<organism evidence="1 2">
    <name type="scientific">Mesorhizobium muleiense</name>
    <dbReference type="NCBI Taxonomy" id="1004279"/>
    <lineage>
        <taxon>Bacteria</taxon>
        <taxon>Pseudomonadati</taxon>
        <taxon>Pseudomonadota</taxon>
        <taxon>Alphaproteobacteria</taxon>
        <taxon>Hyphomicrobiales</taxon>
        <taxon>Phyllobacteriaceae</taxon>
        <taxon>Mesorhizobium</taxon>
    </lineage>
</organism>
<dbReference type="AlphaFoldDB" id="A0A1G8T925"/>
<dbReference type="Proteomes" id="UP000198894">
    <property type="component" value="Unassembled WGS sequence"/>
</dbReference>
<dbReference type="EMBL" id="FNEE01000006">
    <property type="protein sequence ID" value="SDJ38139.1"/>
    <property type="molecule type" value="Genomic_DNA"/>
</dbReference>
<dbReference type="RefSeq" id="WP_091593569.1">
    <property type="nucleotide sequence ID" value="NZ_FNEE01000006.1"/>
</dbReference>
<keyword evidence="2" id="KW-1185">Reference proteome</keyword>
<protein>
    <submittedName>
        <fullName evidence="1">Uncharacterized protein</fullName>
    </submittedName>
</protein>
<proteinExistence type="predicted"/>
<dbReference type="InterPro" id="IPR045709">
    <property type="entry name" value="DUF6065"/>
</dbReference>
<reference evidence="2" key="1">
    <citation type="submission" date="2016-10" db="EMBL/GenBank/DDBJ databases">
        <authorList>
            <person name="Varghese N."/>
            <person name="Submissions S."/>
        </authorList>
    </citation>
    <scope>NUCLEOTIDE SEQUENCE [LARGE SCALE GENOMIC DNA]</scope>
    <source>
        <strain evidence="2">CGMCC 1.11022</strain>
    </source>
</reference>
<name>A0A1G8T925_9HYPH</name>
<evidence type="ECO:0000313" key="1">
    <source>
        <dbReference type="EMBL" id="SDJ38139.1"/>
    </source>
</evidence>
<accession>A0A1G8T925</accession>
<gene>
    <name evidence="1" type="ORF">SAMN05428953_1065</name>
</gene>
<dbReference type="Pfam" id="PF19541">
    <property type="entry name" value="DUF6065"/>
    <property type="match status" value="1"/>
</dbReference>
<evidence type="ECO:0000313" key="2">
    <source>
        <dbReference type="Proteomes" id="UP000198894"/>
    </source>
</evidence>
<sequence>MFHFSQTSQKTSRSIRFACRPEDHGVIAPPVAAKTVLPDWFRKLPPVDAQQASATNNGLTVKRCMPFLDAMTTGWILPLAATVRLEVKDGGSAVDAGWEFDRVMVSNHGAHQVAGNPKEPAPPCKFHNYWSIRTPPGWSCLFLPPLNRPAQPFECVAGIVDTDTYAAHIHFPFFATAPDGLYVIEKGTPLVQVIPFRREDAALKAEIQAETGAEATERETVYRNTIASEGWYRKWARAAR</sequence>